<organism evidence="7 8">
    <name type="scientific">Crotalaria pallida</name>
    <name type="common">Smooth rattlebox</name>
    <name type="synonym">Crotalaria striata</name>
    <dbReference type="NCBI Taxonomy" id="3830"/>
    <lineage>
        <taxon>Eukaryota</taxon>
        <taxon>Viridiplantae</taxon>
        <taxon>Streptophyta</taxon>
        <taxon>Embryophyta</taxon>
        <taxon>Tracheophyta</taxon>
        <taxon>Spermatophyta</taxon>
        <taxon>Magnoliopsida</taxon>
        <taxon>eudicotyledons</taxon>
        <taxon>Gunneridae</taxon>
        <taxon>Pentapetalae</taxon>
        <taxon>rosids</taxon>
        <taxon>fabids</taxon>
        <taxon>Fabales</taxon>
        <taxon>Fabaceae</taxon>
        <taxon>Papilionoideae</taxon>
        <taxon>50 kb inversion clade</taxon>
        <taxon>genistoids sensu lato</taxon>
        <taxon>core genistoids</taxon>
        <taxon>Crotalarieae</taxon>
        <taxon>Crotalaria</taxon>
    </lineage>
</organism>
<comment type="caution">
    <text evidence="7">The sequence shown here is derived from an EMBL/GenBank/DDBJ whole genome shotgun (WGS) entry which is preliminary data.</text>
</comment>
<evidence type="ECO:0000256" key="1">
    <source>
        <dbReference type="ARBA" id="ARBA00004141"/>
    </source>
</evidence>
<dbReference type="EMBL" id="JAYWIO010000004">
    <property type="protein sequence ID" value="KAK7269910.1"/>
    <property type="molecule type" value="Genomic_DNA"/>
</dbReference>
<dbReference type="GO" id="GO:0005737">
    <property type="term" value="C:cytoplasm"/>
    <property type="evidence" value="ECO:0007669"/>
    <property type="project" value="TreeGrafter"/>
</dbReference>
<dbReference type="Proteomes" id="UP001372338">
    <property type="component" value="Unassembled WGS sequence"/>
</dbReference>
<gene>
    <name evidence="7" type="ORF">RIF29_22713</name>
</gene>
<comment type="similarity">
    <text evidence="2 6">Belongs to the peroxisomal membrane protein PXMP2/4 family.</text>
</comment>
<dbReference type="InterPro" id="IPR007248">
    <property type="entry name" value="Mpv17_PMP22"/>
</dbReference>
<sequence length="275" mass="31114">MASAFLKNPTKISHFLIQRQLINRYPINDPIKVPSFLCNKMRTKPYFRLPHFVRKPREYEISSSSPSMFSSSFCSSSSSTSTATATAAATSISKVGFVGWYLGMVKSRPILTKSVTSALIYTAADLSSQIIVMQFSEPFDFVRTLRMAGYGMVILGPTLHFWFNFVSKLLPRRDLLSTLKKMVMGQTLYGPAMTAIFFSLNAFMQGETSTEIVARLKRDLLPTMLNGIMYWPLCDFITFRFIPVQLQPLVSNSFSYLWTVYMTYMASLDKAEIAS</sequence>
<proteinExistence type="inferred from homology"/>
<feature type="transmembrane region" description="Helical" evidence="6">
    <location>
        <begin position="224"/>
        <end position="242"/>
    </location>
</feature>
<dbReference type="Pfam" id="PF04117">
    <property type="entry name" value="Mpv17_PMP22"/>
    <property type="match status" value="1"/>
</dbReference>
<evidence type="ECO:0008006" key="9">
    <source>
        <dbReference type="Google" id="ProtNLM"/>
    </source>
</evidence>
<dbReference type="PANTHER" id="PTHR11266">
    <property type="entry name" value="PEROXISOMAL MEMBRANE PROTEIN 2, PXMP2 MPV17"/>
    <property type="match status" value="1"/>
</dbReference>
<evidence type="ECO:0000256" key="5">
    <source>
        <dbReference type="ARBA" id="ARBA00023136"/>
    </source>
</evidence>
<evidence type="ECO:0000313" key="7">
    <source>
        <dbReference type="EMBL" id="KAK7269910.1"/>
    </source>
</evidence>
<dbReference type="PANTHER" id="PTHR11266:SF18">
    <property type="entry name" value="OS12G0508100 PROTEIN"/>
    <property type="match status" value="1"/>
</dbReference>
<reference evidence="7 8" key="1">
    <citation type="submission" date="2024-01" db="EMBL/GenBank/DDBJ databases">
        <title>The genomes of 5 underutilized Papilionoideae crops provide insights into root nodulation and disease resistanc.</title>
        <authorList>
            <person name="Yuan L."/>
        </authorList>
    </citation>
    <scope>NUCLEOTIDE SEQUENCE [LARGE SCALE GENOMIC DNA]</scope>
    <source>
        <strain evidence="7">ZHUSHIDOU_FW_LH</strain>
        <tissue evidence="7">Leaf</tissue>
    </source>
</reference>
<evidence type="ECO:0000256" key="4">
    <source>
        <dbReference type="ARBA" id="ARBA00022989"/>
    </source>
</evidence>
<protein>
    <recommendedName>
        <fullName evidence="9">PXMP2/4 family protein 4</fullName>
    </recommendedName>
</protein>
<feature type="transmembrane region" description="Helical" evidence="6">
    <location>
        <begin position="147"/>
        <end position="166"/>
    </location>
</feature>
<name>A0AAN9F9M3_CROPI</name>
<evidence type="ECO:0000256" key="6">
    <source>
        <dbReference type="RuleBase" id="RU363053"/>
    </source>
</evidence>
<evidence type="ECO:0000256" key="3">
    <source>
        <dbReference type="ARBA" id="ARBA00022692"/>
    </source>
</evidence>
<dbReference type="GO" id="GO:0016020">
    <property type="term" value="C:membrane"/>
    <property type="evidence" value="ECO:0007669"/>
    <property type="project" value="UniProtKB-SubCell"/>
</dbReference>
<evidence type="ECO:0000313" key="8">
    <source>
        <dbReference type="Proteomes" id="UP001372338"/>
    </source>
</evidence>
<dbReference type="AlphaFoldDB" id="A0AAN9F9M3"/>
<keyword evidence="8" id="KW-1185">Reference proteome</keyword>
<evidence type="ECO:0000256" key="2">
    <source>
        <dbReference type="ARBA" id="ARBA00006824"/>
    </source>
</evidence>
<accession>A0AAN9F9M3</accession>
<comment type="subcellular location">
    <subcellularLocation>
        <location evidence="1">Membrane</location>
        <topology evidence="1">Multi-pass membrane protein</topology>
    </subcellularLocation>
</comment>
<keyword evidence="4 6" id="KW-1133">Transmembrane helix</keyword>
<keyword evidence="5 6" id="KW-0472">Membrane</keyword>
<keyword evidence="3 6" id="KW-0812">Transmembrane</keyword>
<feature type="transmembrane region" description="Helical" evidence="6">
    <location>
        <begin position="187"/>
        <end position="204"/>
    </location>
</feature>